<dbReference type="EMBL" id="JARJLG010000191">
    <property type="protein sequence ID" value="KAJ7730357.1"/>
    <property type="molecule type" value="Genomic_DNA"/>
</dbReference>
<evidence type="ECO:0000313" key="1">
    <source>
        <dbReference type="EMBL" id="KAJ7730357.1"/>
    </source>
</evidence>
<keyword evidence="2" id="KW-1185">Reference proteome</keyword>
<name>A0AAD7HXA2_9AGAR</name>
<dbReference type="Proteomes" id="UP001215280">
    <property type="component" value="Unassembled WGS sequence"/>
</dbReference>
<proteinExistence type="predicted"/>
<comment type="caution">
    <text evidence="1">The sequence shown here is derived from an EMBL/GenBank/DDBJ whole genome shotgun (WGS) entry which is preliminary data.</text>
</comment>
<accession>A0AAD7HXA2</accession>
<gene>
    <name evidence="1" type="ORF">DFH07DRAFT_781625</name>
</gene>
<reference evidence="1" key="1">
    <citation type="submission" date="2023-03" db="EMBL/GenBank/DDBJ databases">
        <title>Massive genome expansion in bonnet fungi (Mycena s.s.) driven by repeated elements and novel gene families across ecological guilds.</title>
        <authorList>
            <consortium name="Lawrence Berkeley National Laboratory"/>
            <person name="Harder C.B."/>
            <person name="Miyauchi S."/>
            <person name="Viragh M."/>
            <person name="Kuo A."/>
            <person name="Thoen E."/>
            <person name="Andreopoulos B."/>
            <person name="Lu D."/>
            <person name="Skrede I."/>
            <person name="Drula E."/>
            <person name="Henrissat B."/>
            <person name="Morin E."/>
            <person name="Kohler A."/>
            <person name="Barry K."/>
            <person name="LaButti K."/>
            <person name="Morin E."/>
            <person name="Salamov A."/>
            <person name="Lipzen A."/>
            <person name="Mereny Z."/>
            <person name="Hegedus B."/>
            <person name="Baldrian P."/>
            <person name="Stursova M."/>
            <person name="Weitz H."/>
            <person name="Taylor A."/>
            <person name="Grigoriev I.V."/>
            <person name="Nagy L.G."/>
            <person name="Martin F."/>
            <person name="Kauserud H."/>
        </authorList>
    </citation>
    <scope>NUCLEOTIDE SEQUENCE</scope>
    <source>
        <strain evidence="1">CBHHK188m</strain>
    </source>
</reference>
<sequence>MPSAHVPAHVFEHPTHAGGIDCHIWVRTEPVAELRGYLTNEVGSRGSYLGWPGITAEFEVMAQSAWEELGNPTTLLEFAWESGHPGNAIGLTKHEFEHNQTSEGFTQES</sequence>
<evidence type="ECO:0000313" key="2">
    <source>
        <dbReference type="Proteomes" id="UP001215280"/>
    </source>
</evidence>
<dbReference type="AlphaFoldDB" id="A0AAD7HXA2"/>
<organism evidence="1 2">
    <name type="scientific">Mycena maculata</name>
    <dbReference type="NCBI Taxonomy" id="230809"/>
    <lineage>
        <taxon>Eukaryota</taxon>
        <taxon>Fungi</taxon>
        <taxon>Dikarya</taxon>
        <taxon>Basidiomycota</taxon>
        <taxon>Agaricomycotina</taxon>
        <taxon>Agaricomycetes</taxon>
        <taxon>Agaricomycetidae</taxon>
        <taxon>Agaricales</taxon>
        <taxon>Marasmiineae</taxon>
        <taxon>Mycenaceae</taxon>
        <taxon>Mycena</taxon>
    </lineage>
</organism>
<protein>
    <submittedName>
        <fullName evidence="1">Uncharacterized protein</fullName>
    </submittedName>
</protein>